<dbReference type="PROSITE" id="PS50075">
    <property type="entry name" value="CARRIER"/>
    <property type="match status" value="1"/>
</dbReference>
<dbReference type="Pfam" id="PF00550">
    <property type="entry name" value="PP-binding"/>
    <property type="match status" value="1"/>
</dbReference>
<evidence type="ECO:0000259" key="1">
    <source>
        <dbReference type="PROSITE" id="PS50075"/>
    </source>
</evidence>
<name>A0ABV2JBU7_9FIRM</name>
<feature type="domain" description="Carrier" evidence="1">
    <location>
        <begin position="1"/>
        <end position="72"/>
    </location>
</feature>
<dbReference type="Proteomes" id="UP001549162">
    <property type="component" value="Unassembled WGS sequence"/>
</dbReference>
<dbReference type="EMBL" id="JBEPMA010000020">
    <property type="protein sequence ID" value="MET3618295.1"/>
    <property type="molecule type" value="Genomic_DNA"/>
</dbReference>
<dbReference type="GO" id="GO:0016874">
    <property type="term" value="F:ligase activity"/>
    <property type="evidence" value="ECO:0007669"/>
    <property type="project" value="UniProtKB-KW"/>
</dbReference>
<accession>A0ABV2JBU7</accession>
<proteinExistence type="predicted"/>
<protein>
    <submittedName>
        <fullName evidence="2">D-alanine--poly(Phosphoribitol) ligase subunit 2</fullName>
    </submittedName>
</protein>
<reference evidence="2 3" key="1">
    <citation type="submission" date="2024-06" db="EMBL/GenBank/DDBJ databases">
        <title>Genomic Encyclopedia of Type Strains, Phase IV (KMG-IV): sequencing the most valuable type-strain genomes for metagenomic binning, comparative biology and taxonomic classification.</title>
        <authorList>
            <person name="Goeker M."/>
        </authorList>
    </citation>
    <scope>NUCLEOTIDE SEQUENCE [LARGE SCALE GENOMIC DNA]</scope>
    <source>
        <strain evidence="2 3">DSM 21460</strain>
    </source>
</reference>
<organism evidence="2 3">
    <name type="scientific">Peptoniphilus olsenii</name>
    <dbReference type="NCBI Taxonomy" id="411570"/>
    <lineage>
        <taxon>Bacteria</taxon>
        <taxon>Bacillati</taxon>
        <taxon>Bacillota</taxon>
        <taxon>Tissierellia</taxon>
        <taxon>Tissierellales</taxon>
        <taxon>Peptoniphilaceae</taxon>
        <taxon>Peptoniphilus</taxon>
    </lineage>
</organism>
<dbReference type="Gene3D" id="1.10.1200.10">
    <property type="entry name" value="ACP-like"/>
    <property type="match status" value="1"/>
</dbReference>
<dbReference type="RefSeq" id="WP_354369458.1">
    <property type="nucleotide sequence ID" value="NZ_JBEPMA010000020.1"/>
</dbReference>
<comment type="caution">
    <text evidence="2">The sequence shown here is derived from an EMBL/GenBank/DDBJ whole genome shotgun (WGS) entry which is preliminary data.</text>
</comment>
<gene>
    <name evidence="2" type="ORF">ABID14_001933</name>
</gene>
<evidence type="ECO:0000313" key="2">
    <source>
        <dbReference type="EMBL" id="MET3618295.1"/>
    </source>
</evidence>
<keyword evidence="2" id="KW-0436">Ligase</keyword>
<keyword evidence="3" id="KW-1185">Reference proteome</keyword>
<dbReference type="InterPro" id="IPR036736">
    <property type="entry name" value="ACP-like_sf"/>
</dbReference>
<dbReference type="InterPro" id="IPR009081">
    <property type="entry name" value="PP-bd_ACP"/>
</dbReference>
<sequence>MKEKIKEIIETVTGEIVEDDTDLIEEGILDSFDMVSLVLELQEAFDVKIEVAELLPENFQDVNSIESFLSEL</sequence>
<evidence type="ECO:0000313" key="3">
    <source>
        <dbReference type="Proteomes" id="UP001549162"/>
    </source>
</evidence>
<dbReference type="SUPFAM" id="SSF47336">
    <property type="entry name" value="ACP-like"/>
    <property type="match status" value="1"/>
</dbReference>